<dbReference type="CDD" id="cd00086">
    <property type="entry name" value="homeodomain"/>
    <property type="match status" value="1"/>
</dbReference>
<dbReference type="GO" id="GO:0048468">
    <property type="term" value="P:cell development"/>
    <property type="evidence" value="ECO:0007669"/>
    <property type="project" value="TreeGrafter"/>
</dbReference>
<dbReference type="InterPro" id="IPR009057">
    <property type="entry name" value="Homeodomain-like_sf"/>
</dbReference>
<comment type="subcellular location">
    <subcellularLocation>
        <location evidence="1 6">Nucleus</location>
    </subcellularLocation>
</comment>
<protein>
    <recommendedName>
        <fullName evidence="8">Homeobox domain-containing protein</fullName>
    </recommendedName>
</protein>
<dbReference type="AlphaFoldDB" id="A0AAE0VLC9"/>
<feature type="compositionally biased region" description="Polar residues" evidence="7">
    <location>
        <begin position="378"/>
        <end position="397"/>
    </location>
</feature>
<dbReference type="SMART" id="SM00389">
    <property type="entry name" value="HOX"/>
    <property type="match status" value="1"/>
</dbReference>
<sequence>MSFAPHFPIRGACKVSPIVQPANTGEHSFSHMGSQRCCEHGRVIVTDPSSSLAVCACQMKMSSSHTFTSRVPSLPETLFGSATSHFYPSAGLLGPEPSAFYPMKNLSHDGLKTASASDPFYINNLLATHSYGSFYPGLDLNHAARRKNATRETTSALKEWLYEHRKNPYPTKGEKIMLAIITRMTLTQVSTWFANARRRLKKETKMGWSIRDGEDDNDCDGSEQEDGNGRGSRDSSSSRFSTSDEEEVRKVSDISDVDDEIKSTNKQTSSKHLERVDVCSNGRRRMIHVKSSMDTLEPNIQRDSHVTSNSTFHFGDIVTQTSSRAVSQDSPQNCFAIGTGNCRPKIWSISEIIGSKNDPLNALTIGSENVFSSINSVESSGSDTISSCADSCSQSGTKRQESEDDGSSIV</sequence>
<feature type="region of interest" description="Disordered" evidence="7">
    <location>
        <begin position="378"/>
        <end position="410"/>
    </location>
</feature>
<name>A0AAE0VLC9_9BIVA</name>
<reference evidence="9" key="1">
    <citation type="journal article" date="2021" name="Genome Biol. Evol.">
        <title>A High-Quality Reference Genome for a Parasitic Bivalve with Doubly Uniparental Inheritance (Bivalvia: Unionida).</title>
        <authorList>
            <person name="Smith C.H."/>
        </authorList>
    </citation>
    <scope>NUCLEOTIDE SEQUENCE</scope>
    <source>
        <strain evidence="9">CHS0354</strain>
    </source>
</reference>
<dbReference type="Gene3D" id="1.10.10.60">
    <property type="entry name" value="Homeodomain-like"/>
    <property type="match status" value="1"/>
</dbReference>
<dbReference type="InterPro" id="IPR001356">
    <property type="entry name" value="HD"/>
</dbReference>
<feature type="DNA-binding region" description="Homeobox" evidence="6">
    <location>
        <begin position="142"/>
        <end position="204"/>
    </location>
</feature>
<accession>A0AAE0VLC9</accession>
<dbReference type="GO" id="GO:0005634">
    <property type="term" value="C:nucleus"/>
    <property type="evidence" value="ECO:0007669"/>
    <property type="project" value="UniProtKB-SubCell"/>
</dbReference>
<keyword evidence="4 6" id="KW-0371">Homeobox</keyword>
<dbReference type="GO" id="GO:0000978">
    <property type="term" value="F:RNA polymerase II cis-regulatory region sequence-specific DNA binding"/>
    <property type="evidence" value="ECO:0007669"/>
    <property type="project" value="TreeGrafter"/>
</dbReference>
<dbReference type="InterPro" id="IPR008422">
    <property type="entry name" value="KN_HD"/>
</dbReference>
<evidence type="ECO:0000256" key="5">
    <source>
        <dbReference type="ARBA" id="ARBA00023242"/>
    </source>
</evidence>
<dbReference type="GO" id="GO:0030182">
    <property type="term" value="P:neuron differentiation"/>
    <property type="evidence" value="ECO:0007669"/>
    <property type="project" value="TreeGrafter"/>
</dbReference>
<dbReference type="Pfam" id="PF05920">
    <property type="entry name" value="Homeobox_KN"/>
    <property type="match status" value="1"/>
</dbReference>
<evidence type="ECO:0000313" key="10">
    <source>
        <dbReference type="Proteomes" id="UP001195483"/>
    </source>
</evidence>
<dbReference type="FunFam" id="1.10.10.60:FF:000003">
    <property type="entry name" value="Iroquois-class homeobox protein IRX"/>
    <property type="match status" value="1"/>
</dbReference>
<keyword evidence="3 6" id="KW-0238">DNA-binding</keyword>
<reference evidence="9" key="2">
    <citation type="journal article" date="2021" name="Genome Biol. Evol.">
        <title>Developing a high-quality reference genome for a parasitic bivalve with doubly uniparental inheritance (Bivalvia: Unionida).</title>
        <authorList>
            <person name="Smith C.H."/>
        </authorList>
    </citation>
    <scope>NUCLEOTIDE SEQUENCE</scope>
    <source>
        <strain evidence="9">CHS0354</strain>
        <tissue evidence="9">Mantle</tissue>
    </source>
</reference>
<dbReference type="GO" id="GO:0000981">
    <property type="term" value="F:DNA-binding transcription factor activity, RNA polymerase II-specific"/>
    <property type="evidence" value="ECO:0007669"/>
    <property type="project" value="InterPro"/>
</dbReference>
<feature type="domain" description="Homeobox" evidence="8">
    <location>
        <begin position="140"/>
        <end position="203"/>
    </location>
</feature>
<organism evidence="9 10">
    <name type="scientific">Potamilus streckersoni</name>
    <dbReference type="NCBI Taxonomy" id="2493646"/>
    <lineage>
        <taxon>Eukaryota</taxon>
        <taxon>Metazoa</taxon>
        <taxon>Spiralia</taxon>
        <taxon>Lophotrochozoa</taxon>
        <taxon>Mollusca</taxon>
        <taxon>Bivalvia</taxon>
        <taxon>Autobranchia</taxon>
        <taxon>Heteroconchia</taxon>
        <taxon>Palaeoheterodonta</taxon>
        <taxon>Unionida</taxon>
        <taxon>Unionoidea</taxon>
        <taxon>Unionidae</taxon>
        <taxon>Ambleminae</taxon>
        <taxon>Lampsilini</taxon>
        <taxon>Potamilus</taxon>
    </lineage>
</organism>
<evidence type="ECO:0000259" key="8">
    <source>
        <dbReference type="PROSITE" id="PS50071"/>
    </source>
</evidence>
<gene>
    <name evidence="9" type="ORF">CHS0354_033860</name>
</gene>
<dbReference type="InterPro" id="IPR017970">
    <property type="entry name" value="Homeobox_CS"/>
</dbReference>
<proteinExistence type="inferred from homology"/>
<evidence type="ECO:0000256" key="6">
    <source>
        <dbReference type="PROSITE-ProRule" id="PRU00108"/>
    </source>
</evidence>
<evidence type="ECO:0000256" key="2">
    <source>
        <dbReference type="ARBA" id="ARBA00008446"/>
    </source>
</evidence>
<evidence type="ECO:0000313" key="9">
    <source>
        <dbReference type="EMBL" id="KAK3581072.1"/>
    </source>
</evidence>
<keyword evidence="10" id="KW-1185">Reference proteome</keyword>
<evidence type="ECO:0000256" key="1">
    <source>
        <dbReference type="ARBA" id="ARBA00004123"/>
    </source>
</evidence>
<evidence type="ECO:0000256" key="3">
    <source>
        <dbReference type="ARBA" id="ARBA00023125"/>
    </source>
</evidence>
<feature type="compositionally biased region" description="Acidic residues" evidence="7">
    <location>
        <begin position="213"/>
        <end position="226"/>
    </location>
</feature>
<keyword evidence="5 6" id="KW-0539">Nucleus</keyword>
<dbReference type="SUPFAM" id="SSF46689">
    <property type="entry name" value="Homeodomain-like"/>
    <property type="match status" value="1"/>
</dbReference>
<dbReference type="Proteomes" id="UP001195483">
    <property type="component" value="Unassembled WGS sequence"/>
</dbReference>
<dbReference type="PROSITE" id="PS50071">
    <property type="entry name" value="HOMEOBOX_2"/>
    <property type="match status" value="1"/>
</dbReference>
<comment type="caution">
    <text evidence="9">The sequence shown here is derived from an EMBL/GenBank/DDBJ whole genome shotgun (WGS) entry which is preliminary data.</text>
</comment>
<feature type="region of interest" description="Disordered" evidence="7">
    <location>
        <begin position="209"/>
        <end position="277"/>
    </location>
</feature>
<reference evidence="9" key="3">
    <citation type="submission" date="2023-05" db="EMBL/GenBank/DDBJ databases">
        <authorList>
            <person name="Smith C.H."/>
        </authorList>
    </citation>
    <scope>NUCLEOTIDE SEQUENCE</scope>
    <source>
        <strain evidence="9">CHS0354</strain>
        <tissue evidence="9">Mantle</tissue>
    </source>
</reference>
<dbReference type="PROSITE" id="PS00027">
    <property type="entry name" value="HOMEOBOX_1"/>
    <property type="match status" value="1"/>
</dbReference>
<evidence type="ECO:0000256" key="4">
    <source>
        <dbReference type="ARBA" id="ARBA00023155"/>
    </source>
</evidence>
<evidence type="ECO:0000256" key="7">
    <source>
        <dbReference type="SAM" id="MobiDB-lite"/>
    </source>
</evidence>
<comment type="similarity">
    <text evidence="2">Belongs to the TALE/IRO homeobox family.</text>
</comment>
<dbReference type="PANTHER" id="PTHR11211:SF40">
    <property type="entry name" value="MIRROR, ISOFORM C"/>
    <property type="match status" value="1"/>
</dbReference>
<dbReference type="PANTHER" id="PTHR11211">
    <property type="entry name" value="IROQUOIS-CLASS HOMEODOMAIN PROTEIN IRX"/>
    <property type="match status" value="1"/>
</dbReference>
<dbReference type="EMBL" id="JAEAOA010001977">
    <property type="protein sequence ID" value="KAK3581072.1"/>
    <property type="molecule type" value="Genomic_DNA"/>
</dbReference>